<accession>A0A7W7CAJ3</accession>
<dbReference type="Gene3D" id="3.40.50.300">
    <property type="entry name" value="P-loop containing nucleotide triphosphate hydrolases"/>
    <property type="match status" value="2"/>
</dbReference>
<dbReference type="SUPFAM" id="SSF52129">
    <property type="entry name" value="Caspase-like"/>
    <property type="match status" value="1"/>
</dbReference>
<name>A0A7W7CAJ3_9PSEU</name>
<comment type="caution">
    <text evidence="7">The sequence shown here is derived from an EMBL/GenBank/DDBJ whole genome shotgun (WGS) entry which is preliminary data.</text>
</comment>
<dbReference type="GO" id="GO:0004386">
    <property type="term" value="F:helicase activity"/>
    <property type="evidence" value="ECO:0007669"/>
    <property type="project" value="UniProtKB-KW"/>
</dbReference>
<evidence type="ECO:0000259" key="5">
    <source>
        <dbReference type="PROSITE" id="PS51192"/>
    </source>
</evidence>
<dbReference type="PANTHER" id="PTHR47961:SF10">
    <property type="entry name" value="ATP-DEPENDENT DNA HELICASE HEL308"/>
    <property type="match status" value="1"/>
</dbReference>
<dbReference type="PROSITE" id="PS51192">
    <property type="entry name" value="HELICASE_ATP_BIND_1"/>
    <property type="match status" value="1"/>
</dbReference>
<dbReference type="InterPro" id="IPR001650">
    <property type="entry name" value="Helicase_C-like"/>
</dbReference>
<keyword evidence="1" id="KW-0547">Nucleotide-binding</keyword>
<dbReference type="InterPro" id="IPR029030">
    <property type="entry name" value="Caspase-like_dom_sf"/>
</dbReference>
<dbReference type="SUPFAM" id="SSF52540">
    <property type="entry name" value="P-loop containing nucleoside triphosphate hydrolases"/>
    <property type="match status" value="1"/>
</dbReference>
<evidence type="ECO:0000256" key="4">
    <source>
        <dbReference type="ARBA" id="ARBA00022840"/>
    </source>
</evidence>
<evidence type="ECO:0000256" key="1">
    <source>
        <dbReference type="ARBA" id="ARBA00022741"/>
    </source>
</evidence>
<dbReference type="PROSITE" id="PS51194">
    <property type="entry name" value="HELICASE_CTER"/>
    <property type="match status" value="1"/>
</dbReference>
<evidence type="ECO:0000313" key="7">
    <source>
        <dbReference type="EMBL" id="MBB4677447.1"/>
    </source>
</evidence>
<reference evidence="7 8" key="1">
    <citation type="submission" date="2020-08" db="EMBL/GenBank/DDBJ databases">
        <title>Sequencing the genomes of 1000 actinobacteria strains.</title>
        <authorList>
            <person name="Klenk H.-P."/>
        </authorList>
    </citation>
    <scope>NUCLEOTIDE SEQUENCE [LARGE SCALE GENOMIC DNA]</scope>
    <source>
        <strain evidence="7 8">DSM 44230</strain>
    </source>
</reference>
<protein>
    <submittedName>
        <fullName evidence="7">Replicative superfamily II helicase</fullName>
    </submittedName>
</protein>
<keyword evidence="4" id="KW-0067">ATP-binding</keyword>
<dbReference type="InterPro" id="IPR014001">
    <property type="entry name" value="Helicase_ATP-bd"/>
</dbReference>
<keyword evidence="2" id="KW-0378">Hydrolase</keyword>
<evidence type="ECO:0000256" key="2">
    <source>
        <dbReference type="ARBA" id="ARBA00022801"/>
    </source>
</evidence>
<keyword evidence="3 7" id="KW-0347">Helicase</keyword>
<dbReference type="GO" id="GO:0006508">
    <property type="term" value="P:proteolysis"/>
    <property type="evidence" value="ECO:0007669"/>
    <property type="project" value="InterPro"/>
</dbReference>
<dbReference type="GO" id="GO:0003676">
    <property type="term" value="F:nucleic acid binding"/>
    <property type="evidence" value="ECO:0007669"/>
    <property type="project" value="InterPro"/>
</dbReference>
<proteinExistence type="predicted"/>
<feature type="domain" description="Helicase C-terminal" evidence="6">
    <location>
        <begin position="523"/>
        <end position="722"/>
    </location>
</feature>
<dbReference type="Pfam" id="PF00656">
    <property type="entry name" value="Peptidase_C14"/>
    <property type="match status" value="1"/>
</dbReference>
<dbReference type="InterPro" id="IPR027417">
    <property type="entry name" value="P-loop_NTPase"/>
</dbReference>
<evidence type="ECO:0000256" key="3">
    <source>
        <dbReference type="ARBA" id="ARBA00022806"/>
    </source>
</evidence>
<dbReference type="Gene3D" id="3.40.50.1460">
    <property type="match status" value="1"/>
</dbReference>
<evidence type="ECO:0000313" key="8">
    <source>
        <dbReference type="Proteomes" id="UP000533598"/>
    </source>
</evidence>
<dbReference type="EMBL" id="JACHMH010000001">
    <property type="protein sequence ID" value="MBB4677447.1"/>
    <property type="molecule type" value="Genomic_DNA"/>
</dbReference>
<dbReference type="Pfam" id="PF00271">
    <property type="entry name" value="Helicase_C"/>
    <property type="match status" value="1"/>
</dbReference>
<keyword evidence="8" id="KW-1185">Reference proteome</keyword>
<dbReference type="PANTHER" id="PTHR47961">
    <property type="entry name" value="DNA POLYMERASE THETA, PUTATIVE (AFU_ORTHOLOGUE AFUA_1G05260)-RELATED"/>
    <property type="match status" value="1"/>
</dbReference>
<dbReference type="InterPro" id="IPR050474">
    <property type="entry name" value="Hel308_SKI2-like"/>
</dbReference>
<dbReference type="AlphaFoldDB" id="A0A7W7CAJ3"/>
<dbReference type="RefSeq" id="WP_185003393.1">
    <property type="nucleotide sequence ID" value="NZ_BAAAUI010000035.1"/>
</dbReference>
<dbReference type="InterPro" id="IPR011600">
    <property type="entry name" value="Pept_C14_caspase"/>
</dbReference>
<dbReference type="InterPro" id="IPR011545">
    <property type="entry name" value="DEAD/DEAH_box_helicase_dom"/>
</dbReference>
<feature type="domain" description="Helicase ATP-binding" evidence="5">
    <location>
        <begin position="306"/>
        <end position="479"/>
    </location>
</feature>
<dbReference type="SMART" id="SM00490">
    <property type="entry name" value="HELICc"/>
    <property type="match status" value="1"/>
</dbReference>
<gene>
    <name evidence="7" type="ORF">HNR67_003565</name>
</gene>
<evidence type="ECO:0000259" key="6">
    <source>
        <dbReference type="PROSITE" id="PS51194"/>
    </source>
</evidence>
<dbReference type="SMART" id="SM00487">
    <property type="entry name" value="DEXDc"/>
    <property type="match status" value="1"/>
</dbReference>
<dbReference type="GO" id="GO:0005524">
    <property type="term" value="F:ATP binding"/>
    <property type="evidence" value="ECO:0007669"/>
    <property type="project" value="UniProtKB-KW"/>
</dbReference>
<dbReference type="Pfam" id="PF00270">
    <property type="entry name" value="DEAD"/>
    <property type="match status" value="1"/>
</dbReference>
<organism evidence="7 8">
    <name type="scientific">Crossiella cryophila</name>
    <dbReference type="NCBI Taxonomy" id="43355"/>
    <lineage>
        <taxon>Bacteria</taxon>
        <taxon>Bacillati</taxon>
        <taxon>Actinomycetota</taxon>
        <taxon>Actinomycetes</taxon>
        <taxon>Pseudonocardiales</taxon>
        <taxon>Pseudonocardiaceae</taxon>
        <taxon>Crossiella</taxon>
    </lineage>
</organism>
<sequence>MSSAFHGLFIGIDNYRDPAFRRLKFAGRDARVLHALFSDNTGGDCVLLPDEEATRTGVTAELTRLAEVSGDGDIVVVTFSGHGTRSRELATYDATPGRFAETALPLTEFVDRVREIRARLLVVVLDSCFSGGMLARAFFEPDDGAAARSDEVGAWDVLRSISGDGRIFLGAASSDEEAFESTRYQHGVLTHHLLQGLMGAGGVLDGRGMVRLSSLVAQLLDRVSAEETGSRRRRQRPTFEGTMRLTRFPPLVPGKRYTAIGGHTQPPLANKDLKSLVPHGIPSSVVELWRERFGKLNDVQVAAINHGGLLRGENVLVSAPTASGKTLVGEIAALHAVAHNRKAVFLLPSRTLVNEQYERFQDTYGPLGVQVLRATGGVRDQVSDLITGAYQVAVVTYETFIGLLAGHARLLDGIGVMVVDEIQSLLLPDRGPRLELLFTRLRRAVKRHLPTPQLVGLSAVLGDPEELAAWFSAALVQFPDRAVPLCEGVLGPDGTYRYRRHGGGLAPVAKAEQQILTTSGLVAGDDLAERLVGELVAQGNRVLVFRANRAGARAFARRLADRLGLPAASSVLSTLPRGDVSRVAEVLRDCLGSGVAFHNTDLRESEQQAVVRGFREPAGEIRVVVATTTLAQGVNLSADSVVICELEHPGRPGRSYTSSEYKNMAGRAGRNLGQDVPGRTIVVTNGGLETQRIWRDYVNAEPEQARSALLSPGLDLANLALNVLKCLADEPGGADAAGVADFLAWTFASFQSSTARADDPFPPDEVRAVVGSLHEGGFLAISEHGYQLTTLGEVVVRSGLRIESARVLVATLGAVTDVELTRMTLIGAAQLVTEVDEVRFTKPSAKWQREYDDFARQLPRQGAAPAVAAALLGPRSRDRAGNGRARRALACQMWSAGQPISKIETALTLHLQSQAGVRDPGPIAQAAQRTADVIRAVVDIARHLHPETDLGDLAETLPCRLSEGIGKGLAHIARHVGRRVEREVYLSLAQAGLSVPEAIATAGTEQLLDCADGDEDLATALRAAAEAAVAEANQPTLDDLVDLPED</sequence>
<dbReference type="GO" id="GO:0004197">
    <property type="term" value="F:cysteine-type endopeptidase activity"/>
    <property type="evidence" value="ECO:0007669"/>
    <property type="project" value="InterPro"/>
</dbReference>
<dbReference type="Proteomes" id="UP000533598">
    <property type="component" value="Unassembled WGS sequence"/>
</dbReference>